<proteinExistence type="predicted"/>
<gene>
    <name evidence="1" type="ORF">OFUS_LOCUS5958</name>
</gene>
<name>A0A8J1XSE1_OWEFU</name>
<organism evidence="1 2">
    <name type="scientific">Owenia fusiformis</name>
    <name type="common">Polychaete worm</name>
    <dbReference type="NCBI Taxonomy" id="6347"/>
    <lineage>
        <taxon>Eukaryota</taxon>
        <taxon>Metazoa</taxon>
        <taxon>Spiralia</taxon>
        <taxon>Lophotrochozoa</taxon>
        <taxon>Annelida</taxon>
        <taxon>Polychaeta</taxon>
        <taxon>Sedentaria</taxon>
        <taxon>Canalipalpata</taxon>
        <taxon>Sabellida</taxon>
        <taxon>Oweniida</taxon>
        <taxon>Oweniidae</taxon>
        <taxon>Owenia</taxon>
    </lineage>
</organism>
<dbReference type="EMBL" id="CAIIXF020000003">
    <property type="protein sequence ID" value="CAH1779123.1"/>
    <property type="molecule type" value="Genomic_DNA"/>
</dbReference>
<dbReference type="Proteomes" id="UP000749559">
    <property type="component" value="Unassembled WGS sequence"/>
</dbReference>
<evidence type="ECO:0000313" key="2">
    <source>
        <dbReference type="Proteomes" id="UP000749559"/>
    </source>
</evidence>
<dbReference type="AlphaFoldDB" id="A0A8J1XSE1"/>
<protein>
    <submittedName>
        <fullName evidence="1">Uncharacterized protein</fullName>
    </submittedName>
</protein>
<sequence>HSCVLDWTQLTMNSVVGFSLLFAGCLSLVESTPKIRQYLFGQDYEVCYNIEGEPETWYNIVSLKERGLEIAAKLVEANGMQRASSLVIKTPASTTTFFRPVDEKTVRWSTRGDVIDNDIKITPLNKKNRRLLLLIIDQLEMLVKMNGTTIDFRIIEMSQLTGTLTGIMGDIAAAIENISIIDRKIAQGSPRGRLLLTDGREVFTRRIRGTCRKIVDVGDVIDVSKNILAVPPL</sequence>
<keyword evidence="2" id="KW-1185">Reference proteome</keyword>
<evidence type="ECO:0000313" key="1">
    <source>
        <dbReference type="EMBL" id="CAH1779123.1"/>
    </source>
</evidence>
<reference evidence="1" key="1">
    <citation type="submission" date="2022-03" db="EMBL/GenBank/DDBJ databases">
        <authorList>
            <person name="Martin C."/>
        </authorList>
    </citation>
    <scope>NUCLEOTIDE SEQUENCE</scope>
</reference>
<accession>A0A8J1XSE1</accession>
<comment type="caution">
    <text evidence="1">The sequence shown here is derived from an EMBL/GenBank/DDBJ whole genome shotgun (WGS) entry which is preliminary data.</text>
</comment>
<feature type="non-terminal residue" evidence="1">
    <location>
        <position position="233"/>
    </location>
</feature>